<evidence type="ECO:0000313" key="3">
    <source>
        <dbReference type="Proteomes" id="UP000000603"/>
    </source>
</evidence>
<protein>
    <recommendedName>
        <fullName evidence="4">DUF4232 domain-containing protein</fullName>
    </recommendedName>
</protein>
<organism evidence="2 3">
    <name type="scientific">Cutibacterium acnes (strain DSM 16379 / KPA171202)</name>
    <name type="common">Propionibacterium acnes</name>
    <dbReference type="NCBI Taxonomy" id="267747"/>
    <lineage>
        <taxon>Bacteria</taxon>
        <taxon>Bacillati</taxon>
        <taxon>Actinomycetota</taxon>
        <taxon>Actinomycetes</taxon>
        <taxon>Propionibacteriales</taxon>
        <taxon>Propionibacteriaceae</taxon>
        <taxon>Cutibacterium</taxon>
    </lineage>
</organism>
<reference evidence="2 3" key="1">
    <citation type="journal article" date="2004" name="Science">
        <title>The complete genome sequence of Propionibacterium acnes, a commensal of human skin.</title>
        <authorList>
            <person name="Bruggemann H."/>
            <person name="Henne A."/>
            <person name="Hoster F."/>
            <person name="Liesegang H."/>
            <person name="Wiezer A."/>
            <person name="Strittmatter A."/>
            <person name="Hujer S."/>
            <person name="Durre P."/>
            <person name="Gottschalk G."/>
        </authorList>
    </citation>
    <scope>NUCLEOTIDE SEQUENCE [LARGE SCALE GENOMIC DNA]</scope>
    <source>
        <strain evidence="3">DSM 16379 / KPA171202</strain>
    </source>
</reference>
<gene>
    <name evidence="2" type="ordered locus">PPA0670</name>
</gene>
<feature type="region of interest" description="Disordered" evidence="1">
    <location>
        <begin position="188"/>
        <end position="211"/>
    </location>
</feature>
<feature type="region of interest" description="Disordered" evidence="1">
    <location>
        <begin position="30"/>
        <end position="51"/>
    </location>
</feature>
<dbReference type="EMBL" id="AE017283">
    <property type="protein sequence ID" value="AAT82426.1"/>
    <property type="molecule type" value="Genomic_DNA"/>
</dbReference>
<accession>Q6A9Z0</accession>
<dbReference type="AlphaFoldDB" id="Q6A9Z0"/>
<dbReference type="HOGENOM" id="CLU_1132824_0_0_11"/>
<sequence length="211" mass="21895">MAVVAAVAAIVGCSRTTPAVPEAVVPTSSVTSTPRYSPLSQASATPQRMTSATSQRVTNVGGAQGALTCRRGEKAAMAFSDVDAALGARITVLTIRNCGSSVMILPVMPQLRQITEAGARVPVAWQPYDPKARSKRLAPGKVTSWELSWHSNGDCEHRGAWRLEAKVGTTTAMLVGCLDLGSSYALTGESSTGPGGSDAVPVPEAAVRWSD</sequence>
<dbReference type="Proteomes" id="UP000000603">
    <property type="component" value="Chromosome"/>
</dbReference>
<name>Q6A9Z0_CUTAK</name>
<dbReference type="KEGG" id="pac:PPA0670"/>
<evidence type="ECO:0000256" key="1">
    <source>
        <dbReference type="SAM" id="MobiDB-lite"/>
    </source>
</evidence>
<evidence type="ECO:0008006" key="4">
    <source>
        <dbReference type="Google" id="ProtNLM"/>
    </source>
</evidence>
<dbReference type="EnsemblBacteria" id="AAT82426">
    <property type="protein sequence ID" value="AAT82426"/>
    <property type="gene ID" value="PPA0670"/>
</dbReference>
<evidence type="ECO:0000313" key="2">
    <source>
        <dbReference type="EMBL" id="AAT82426.1"/>
    </source>
</evidence>
<proteinExistence type="predicted"/>